<accession>A0A420WEW5</accession>
<evidence type="ECO:0000313" key="3">
    <source>
        <dbReference type="Proteomes" id="UP000282211"/>
    </source>
</evidence>
<feature type="transmembrane region" description="Helical" evidence="1">
    <location>
        <begin position="114"/>
        <end position="133"/>
    </location>
</feature>
<dbReference type="OrthoDB" id="7875205at2"/>
<dbReference type="Proteomes" id="UP000282211">
    <property type="component" value="Unassembled WGS sequence"/>
</dbReference>
<reference evidence="2 3" key="1">
    <citation type="submission" date="2018-10" db="EMBL/GenBank/DDBJ databases">
        <title>Genomic Encyclopedia of Type Strains, Phase IV (KMG-IV): sequencing the most valuable type-strain genomes for metagenomic binning, comparative biology and taxonomic classification.</title>
        <authorList>
            <person name="Goeker M."/>
        </authorList>
    </citation>
    <scope>NUCLEOTIDE SEQUENCE [LARGE SCALE GENOMIC DNA]</scope>
    <source>
        <strain evidence="2 3">DSM 22008</strain>
    </source>
</reference>
<dbReference type="InParanoid" id="A0A420WEW5"/>
<gene>
    <name evidence="2" type="ORF">DES40_2328</name>
</gene>
<keyword evidence="1" id="KW-0812">Transmembrane</keyword>
<keyword evidence="1" id="KW-0472">Membrane</keyword>
<sequence length="143" mass="15956">MTKTKPSILFWGVAVLFVIWNLFGIYTFYVSITGTTESLMAQGYTADQAAFMMGSPMWYWVVFGLAVWSGLLASILFMFRKAWAVKTYLFSLFFVAISFVADALIGTFNVLGGAYIVIMTVVLVLALIEYYTARRFAAKGVLS</sequence>
<feature type="transmembrane region" description="Helical" evidence="1">
    <location>
        <begin position="57"/>
        <end position="79"/>
    </location>
</feature>
<evidence type="ECO:0000256" key="1">
    <source>
        <dbReference type="SAM" id="Phobius"/>
    </source>
</evidence>
<comment type="caution">
    <text evidence="2">The sequence shown here is derived from an EMBL/GenBank/DDBJ whole genome shotgun (WGS) entry which is preliminary data.</text>
</comment>
<dbReference type="RefSeq" id="WP_121102325.1">
    <property type="nucleotide sequence ID" value="NZ_RBII01000002.1"/>
</dbReference>
<feature type="transmembrane region" description="Helical" evidence="1">
    <location>
        <begin position="88"/>
        <end position="108"/>
    </location>
</feature>
<dbReference type="EMBL" id="RBII01000002">
    <property type="protein sequence ID" value="RKQ69527.1"/>
    <property type="molecule type" value="Genomic_DNA"/>
</dbReference>
<proteinExistence type="predicted"/>
<protein>
    <submittedName>
        <fullName evidence="2">Uncharacterized protein</fullName>
    </submittedName>
</protein>
<evidence type="ECO:0000313" key="2">
    <source>
        <dbReference type="EMBL" id="RKQ69527.1"/>
    </source>
</evidence>
<keyword evidence="3" id="KW-1185">Reference proteome</keyword>
<dbReference type="AlphaFoldDB" id="A0A420WEW5"/>
<organism evidence="2 3">
    <name type="scientific">Litorimonas taeanensis</name>
    <dbReference type="NCBI Taxonomy" id="568099"/>
    <lineage>
        <taxon>Bacteria</taxon>
        <taxon>Pseudomonadati</taxon>
        <taxon>Pseudomonadota</taxon>
        <taxon>Alphaproteobacteria</taxon>
        <taxon>Maricaulales</taxon>
        <taxon>Robiginitomaculaceae</taxon>
    </lineage>
</organism>
<name>A0A420WEW5_9PROT</name>
<feature type="transmembrane region" description="Helical" evidence="1">
    <location>
        <begin position="7"/>
        <end position="29"/>
    </location>
</feature>
<keyword evidence="1" id="KW-1133">Transmembrane helix</keyword>